<dbReference type="PANTHER" id="PTHR10556">
    <property type="entry name" value="3-OXO-5-ALPHA-STEROID 4-DEHYDROGENASE"/>
    <property type="match status" value="1"/>
</dbReference>
<evidence type="ECO:0000256" key="7">
    <source>
        <dbReference type="ARBA" id="ARBA00023098"/>
    </source>
</evidence>
<dbReference type="GO" id="GO:0042761">
    <property type="term" value="P:very long-chain fatty acid biosynthetic process"/>
    <property type="evidence" value="ECO:0007669"/>
    <property type="project" value="TreeGrafter"/>
</dbReference>
<evidence type="ECO:0000256" key="3">
    <source>
        <dbReference type="ARBA" id="ARBA00022516"/>
    </source>
</evidence>
<keyword evidence="11" id="KW-1185">Reference proteome</keyword>
<dbReference type="InParanoid" id="A0A6P6YBJ2"/>
<evidence type="ECO:0000256" key="5">
    <source>
        <dbReference type="ARBA" id="ARBA00022989"/>
    </source>
</evidence>
<evidence type="ECO:0000313" key="11">
    <source>
        <dbReference type="Proteomes" id="UP000515146"/>
    </source>
</evidence>
<keyword evidence="6" id="KW-0560">Oxidoreductase</keyword>
<dbReference type="PROSITE" id="PS50244">
    <property type="entry name" value="S5A_REDUCTASE"/>
    <property type="match status" value="1"/>
</dbReference>
<dbReference type="InterPro" id="IPR001104">
    <property type="entry name" value="3-oxo-5_a-steroid_4-DH_C"/>
</dbReference>
<evidence type="ECO:0000259" key="10">
    <source>
        <dbReference type="Pfam" id="PF02544"/>
    </source>
</evidence>
<dbReference type="InterPro" id="IPR039357">
    <property type="entry name" value="SRD5A/TECR"/>
</dbReference>
<sequence length="316" mass="36647">MQITCKDRSTKKEKVIELADNASGLPIQRQRWTFKNGKTLVDNELQSQNVTDNTCLLIKDLGMQVSWRLVFIIEYLGPILIFPFARLININRPLTFIQKLGYLCIMIHFIKREFESVFVHRFSKSSMPFKRLPINCFHYWILCGVMISYQLFSKNYTCYLENHKYIAVILFIAFLSTEIMNFLTHLVLKKLRKPESTTRGIPYKFGFDYVSCANYFWEALSWIIFSLIINTTNAWLFTIISVVQMYIWAKKKHCLYKKEFANYPPTGAQFKLTSSKRVLVGHTTSGGPALTSFSQSPSGFNNPISQDLIGIVLTVF</sequence>
<keyword evidence="3" id="KW-0444">Lipid biosynthesis</keyword>
<evidence type="ECO:0000256" key="8">
    <source>
        <dbReference type="ARBA" id="ARBA00023136"/>
    </source>
</evidence>
<feature type="transmembrane region" description="Helical" evidence="9">
    <location>
        <begin position="223"/>
        <end position="248"/>
    </location>
</feature>
<evidence type="ECO:0000256" key="2">
    <source>
        <dbReference type="ARBA" id="ARBA00007742"/>
    </source>
</evidence>
<feature type="transmembrane region" description="Helical" evidence="9">
    <location>
        <begin position="164"/>
        <end position="188"/>
    </location>
</feature>
<keyword evidence="5 9" id="KW-1133">Transmembrane helix</keyword>
<dbReference type="GO" id="GO:0016627">
    <property type="term" value="F:oxidoreductase activity, acting on the CH-CH group of donors"/>
    <property type="evidence" value="ECO:0007669"/>
    <property type="project" value="InterPro"/>
</dbReference>
<evidence type="ECO:0000256" key="9">
    <source>
        <dbReference type="SAM" id="Phobius"/>
    </source>
</evidence>
<comment type="similarity">
    <text evidence="2">Belongs to the steroid 5-alpha reductase family.</text>
</comment>
<evidence type="ECO:0000256" key="6">
    <source>
        <dbReference type="ARBA" id="ARBA00023002"/>
    </source>
</evidence>
<keyword evidence="7" id="KW-0443">Lipid metabolism</keyword>
<dbReference type="AlphaFoldDB" id="A0A6P6YBJ2"/>
<keyword evidence="4 9" id="KW-0812">Transmembrane</keyword>
<evidence type="ECO:0000256" key="4">
    <source>
        <dbReference type="ARBA" id="ARBA00022692"/>
    </source>
</evidence>
<proteinExistence type="inferred from homology"/>
<feature type="transmembrane region" description="Helical" evidence="9">
    <location>
        <begin position="69"/>
        <end position="88"/>
    </location>
</feature>
<name>A0A6P6YBJ2_DERPT</name>
<evidence type="ECO:0000313" key="12">
    <source>
        <dbReference type="RefSeq" id="XP_027202798.1"/>
    </source>
</evidence>
<dbReference type="GO" id="GO:0016020">
    <property type="term" value="C:membrane"/>
    <property type="evidence" value="ECO:0007669"/>
    <property type="project" value="UniProtKB-SubCell"/>
</dbReference>
<evidence type="ECO:0000256" key="1">
    <source>
        <dbReference type="ARBA" id="ARBA00004141"/>
    </source>
</evidence>
<comment type="subcellular location">
    <subcellularLocation>
        <location evidence="1">Membrane</location>
        <topology evidence="1">Multi-pass membrane protein</topology>
    </subcellularLocation>
</comment>
<dbReference type="OrthoDB" id="540503at2759"/>
<gene>
    <name evidence="12" type="primary">LOC113796694</name>
</gene>
<feature type="transmembrane region" description="Helical" evidence="9">
    <location>
        <begin position="132"/>
        <end position="152"/>
    </location>
</feature>
<dbReference type="Pfam" id="PF02544">
    <property type="entry name" value="Steroid_dh"/>
    <property type="match status" value="1"/>
</dbReference>
<dbReference type="Proteomes" id="UP000515146">
    <property type="component" value="Unplaced"/>
</dbReference>
<accession>A0A6P6YBJ2</accession>
<feature type="domain" description="3-oxo-5-alpha-steroid 4-dehydrogenase C-terminal" evidence="10">
    <location>
        <begin position="127"/>
        <end position="266"/>
    </location>
</feature>
<keyword evidence="8 9" id="KW-0472">Membrane</keyword>
<dbReference type="RefSeq" id="XP_027202798.1">
    <property type="nucleotide sequence ID" value="XM_027346997.1"/>
</dbReference>
<protein>
    <submittedName>
        <fullName evidence="12">Enoyl reductase C646.07c</fullName>
    </submittedName>
</protein>
<dbReference type="PANTHER" id="PTHR10556:SF28">
    <property type="entry name" value="VERY-LONG-CHAIN ENOYL-COA REDUCTASE"/>
    <property type="match status" value="1"/>
</dbReference>
<organism evidence="11 12">
    <name type="scientific">Dermatophagoides pteronyssinus</name>
    <name type="common">European house dust mite</name>
    <dbReference type="NCBI Taxonomy" id="6956"/>
    <lineage>
        <taxon>Eukaryota</taxon>
        <taxon>Metazoa</taxon>
        <taxon>Ecdysozoa</taxon>
        <taxon>Arthropoda</taxon>
        <taxon>Chelicerata</taxon>
        <taxon>Arachnida</taxon>
        <taxon>Acari</taxon>
        <taxon>Acariformes</taxon>
        <taxon>Sarcoptiformes</taxon>
        <taxon>Astigmata</taxon>
        <taxon>Psoroptidia</taxon>
        <taxon>Analgoidea</taxon>
        <taxon>Pyroglyphidae</taxon>
        <taxon>Dermatophagoidinae</taxon>
        <taxon>Dermatophagoides</taxon>
    </lineage>
</organism>
<dbReference type="KEGG" id="dpte:113796694"/>
<reference evidence="12" key="1">
    <citation type="submission" date="2025-08" db="UniProtKB">
        <authorList>
            <consortium name="RefSeq"/>
        </authorList>
    </citation>
    <scope>IDENTIFICATION</scope>
    <source>
        <strain evidence="12">Airmid</strain>
    </source>
</reference>